<dbReference type="AlphaFoldDB" id="A0AAD2GYY2"/>
<sequence>MDDLPYSLSASTVGHRLASCGFYHMFGRSSSTFHPCNVRAPSAPRPAEILAPRR</sequence>
<dbReference type="Proteomes" id="UP001295794">
    <property type="component" value="Unassembled WGS sequence"/>
</dbReference>
<dbReference type="EMBL" id="CAVNYO010000110">
    <property type="protein sequence ID" value="CAK5266699.1"/>
    <property type="molecule type" value="Genomic_DNA"/>
</dbReference>
<evidence type="ECO:0000313" key="1">
    <source>
        <dbReference type="EMBL" id="CAK5266699.1"/>
    </source>
</evidence>
<gene>
    <name evidence="1" type="ORF">MYCIT1_LOCUS8607</name>
</gene>
<keyword evidence="2" id="KW-1185">Reference proteome</keyword>
<evidence type="ECO:0000313" key="2">
    <source>
        <dbReference type="Proteomes" id="UP001295794"/>
    </source>
</evidence>
<reference evidence="1" key="1">
    <citation type="submission" date="2023-11" db="EMBL/GenBank/DDBJ databases">
        <authorList>
            <person name="De Vega J J."/>
            <person name="De Vega J J."/>
        </authorList>
    </citation>
    <scope>NUCLEOTIDE SEQUENCE</scope>
</reference>
<accession>A0AAD2GYY2</accession>
<organism evidence="1 2">
    <name type="scientific">Mycena citricolor</name>
    <dbReference type="NCBI Taxonomy" id="2018698"/>
    <lineage>
        <taxon>Eukaryota</taxon>
        <taxon>Fungi</taxon>
        <taxon>Dikarya</taxon>
        <taxon>Basidiomycota</taxon>
        <taxon>Agaricomycotina</taxon>
        <taxon>Agaricomycetes</taxon>
        <taxon>Agaricomycetidae</taxon>
        <taxon>Agaricales</taxon>
        <taxon>Marasmiineae</taxon>
        <taxon>Mycenaceae</taxon>
        <taxon>Mycena</taxon>
    </lineage>
</organism>
<proteinExistence type="predicted"/>
<protein>
    <submittedName>
        <fullName evidence="1">Uncharacterized protein</fullName>
    </submittedName>
</protein>
<name>A0AAD2GYY2_9AGAR</name>
<comment type="caution">
    <text evidence="1">The sequence shown here is derived from an EMBL/GenBank/DDBJ whole genome shotgun (WGS) entry which is preliminary data.</text>
</comment>